<dbReference type="Gene3D" id="3.40.630.30">
    <property type="match status" value="1"/>
</dbReference>
<dbReference type="InterPro" id="IPR050832">
    <property type="entry name" value="Bact_Acetyltransf"/>
</dbReference>
<dbReference type="InterPro" id="IPR000182">
    <property type="entry name" value="GNAT_dom"/>
</dbReference>
<dbReference type="OrthoDB" id="9799092at2"/>
<keyword evidence="2" id="KW-0012">Acyltransferase</keyword>
<name>K6V442_9MICO</name>
<dbReference type="PROSITE" id="PS51186">
    <property type="entry name" value="GNAT"/>
    <property type="match status" value="1"/>
</dbReference>
<feature type="compositionally biased region" description="Basic and acidic residues" evidence="3">
    <location>
        <begin position="139"/>
        <end position="152"/>
    </location>
</feature>
<dbReference type="STRING" id="100225.SAMN05421595_2044"/>
<evidence type="ECO:0000259" key="4">
    <source>
        <dbReference type="PROSITE" id="PS51186"/>
    </source>
</evidence>
<dbReference type="Pfam" id="PF00583">
    <property type="entry name" value="Acetyltransf_1"/>
    <property type="match status" value="1"/>
</dbReference>
<dbReference type="Proteomes" id="UP000008495">
    <property type="component" value="Unassembled WGS sequence"/>
</dbReference>
<feature type="region of interest" description="Disordered" evidence="3">
    <location>
        <begin position="133"/>
        <end position="156"/>
    </location>
</feature>
<keyword evidence="1" id="KW-0808">Transferase</keyword>
<keyword evidence="6" id="KW-1185">Reference proteome</keyword>
<gene>
    <name evidence="5" type="ORF">AUCHE_03_01250</name>
</gene>
<sequence>MIETTVRRLSEEEWTTYRDLRLTALAESPEAFVKSFAEEKNYDEELWRARMRRAERLVASTGGKDVGILSLRQADEEFEESAEIFGMWVTAELRGQGVATVLLQDAIREAKARGYDHLVYWVGTENARGVGFATGRGFRPSEQRRPMNRETTDESEEEIALVLSLS</sequence>
<evidence type="ECO:0000256" key="2">
    <source>
        <dbReference type="ARBA" id="ARBA00023315"/>
    </source>
</evidence>
<evidence type="ECO:0000313" key="5">
    <source>
        <dbReference type="EMBL" id="GAB76908.1"/>
    </source>
</evidence>
<dbReference type="InterPro" id="IPR016181">
    <property type="entry name" value="Acyl_CoA_acyltransferase"/>
</dbReference>
<reference evidence="5 6" key="1">
    <citation type="submission" date="2012-08" db="EMBL/GenBank/DDBJ databases">
        <title>Whole genome shotgun sequence of Austwickia chelonae NBRC 105200.</title>
        <authorList>
            <person name="Yoshida I."/>
            <person name="Hosoyama A."/>
            <person name="Tsuchikane K."/>
            <person name="Katsumata H."/>
            <person name="Ando Y."/>
            <person name="Ohji S."/>
            <person name="Hamada M."/>
            <person name="Tamura T."/>
            <person name="Yamazoe A."/>
            <person name="Yamazaki S."/>
            <person name="Fujita N."/>
        </authorList>
    </citation>
    <scope>NUCLEOTIDE SEQUENCE [LARGE SCALE GENOMIC DNA]</scope>
    <source>
        <strain evidence="5 6">NBRC 105200</strain>
    </source>
</reference>
<comment type="caution">
    <text evidence="5">The sequence shown here is derived from an EMBL/GenBank/DDBJ whole genome shotgun (WGS) entry which is preliminary data.</text>
</comment>
<feature type="domain" description="N-acetyltransferase" evidence="4">
    <location>
        <begin position="4"/>
        <end position="166"/>
    </location>
</feature>
<evidence type="ECO:0000256" key="1">
    <source>
        <dbReference type="ARBA" id="ARBA00022679"/>
    </source>
</evidence>
<dbReference type="GO" id="GO:0016747">
    <property type="term" value="F:acyltransferase activity, transferring groups other than amino-acyl groups"/>
    <property type="evidence" value="ECO:0007669"/>
    <property type="project" value="InterPro"/>
</dbReference>
<organism evidence="5 6">
    <name type="scientific">Austwickia chelonae NBRC 105200</name>
    <dbReference type="NCBI Taxonomy" id="1184607"/>
    <lineage>
        <taxon>Bacteria</taxon>
        <taxon>Bacillati</taxon>
        <taxon>Actinomycetota</taxon>
        <taxon>Actinomycetes</taxon>
        <taxon>Micrococcales</taxon>
        <taxon>Dermatophilaceae</taxon>
        <taxon>Austwickia</taxon>
    </lineage>
</organism>
<evidence type="ECO:0000313" key="6">
    <source>
        <dbReference type="Proteomes" id="UP000008495"/>
    </source>
</evidence>
<accession>K6V442</accession>
<dbReference type="EMBL" id="BAGZ01000003">
    <property type="protein sequence ID" value="GAB76908.1"/>
    <property type="molecule type" value="Genomic_DNA"/>
</dbReference>
<dbReference type="CDD" id="cd04301">
    <property type="entry name" value="NAT_SF"/>
    <property type="match status" value="1"/>
</dbReference>
<dbReference type="eggNOG" id="COG0456">
    <property type="taxonomic scope" value="Bacteria"/>
</dbReference>
<evidence type="ECO:0000256" key="3">
    <source>
        <dbReference type="SAM" id="MobiDB-lite"/>
    </source>
</evidence>
<dbReference type="SUPFAM" id="SSF55729">
    <property type="entry name" value="Acyl-CoA N-acyltransferases (Nat)"/>
    <property type="match status" value="1"/>
</dbReference>
<dbReference type="AlphaFoldDB" id="K6V442"/>
<dbReference type="RefSeq" id="WP_006501659.1">
    <property type="nucleotide sequence ID" value="NZ_BAGZ01000003.1"/>
</dbReference>
<proteinExistence type="predicted"/>
<protein>
    <recommendedName>
        <fullName evidence="4">N-acetyltransferase domain-containing protein</fullName>
    </recommendedName>
</protein>
<dbReference type="PANTHER" id="PTHR43877">
    <property type="entry name" value="AMINOALKYLPHOSPHONATE N-ACETYLTRANSFERASE-RELATED-RELATED"/>
    <property type="match status" value="1"/>
</dbReference>